<dbReference type="EMBL" id="JAWDJW010000761">
    <property type="protein sequence ID" value="KAK3080065.1"/>
    <property type="molecule type" value="Genomic_DNA"/>
</dbReference>
<comment type="caution">
    <text evidence="1">The sequence shown here is derived from an EMBL/GenBank/DDBJ whole genome shotgun (WGS) entry which is preliminary data.</text>
</comment>
<gene>
    <name evidence="1" type="ORF">LTS18_003222</name>
</gene>
<dbReference type="Proteomes" id="UP001186974">
    <property type="component" value="Unassembled WGS sequence"/>
</dbReference>
<feature type="non-terminal residue" evidence="1">
    <location>
        <position position="99"/>
    </location>
</feature>
<name>A0ACC3DTW4_9PEZI</name>
<organism evidence="1 2">
    <name type="scientific">Coniosporium uncinatum</name>
    <dbReference type="NCBI Taxonomy" id="93489"/>
    <lineage>
        <taxon>Eukaryota</taxon>
        <taxon>Fungi</taxon>
        <taxon>Dikarya</taxon>
        <taxon>Ascomycota</taxon>
        <taxon>Pezizomycotina</taxon>
        <taxon>Dothideomycetes</taxon>
        <taxon>Dothideomycetes incertae sedis</taxon>
        <taxon>Coniosporium</taxon>
    </lineage>
</organism>
<proteinExistence type="predicted"/>
<protein>
    <submittedName>
        <fullName evidence="1">Uncharacterized protein</fullName>
    </submittedName>
</protein>
<sequence>MSSIRALTRAFPAKSLTAASASLPNPSVTPNASRAAFSSARIVAQDHNPKIMLEDPDKGFGFIRHNPGVSKPRKTGVTEIRGPYYSVMGKRYLQDVLDT</sequence>
<evidence type="ECO:0000313" key="1">
    <source>
        <dbReference type="EMBL" id="KAK3080065.1"/>
    </source>
</evidence>
<evidence type="ECO:0000313" key="2">
    <source>
        <dbReference type="Proteomes" id="UP001186974"/>
    </source>
</evidence>
<reference evidence="1" key="1">
    <citation type="submission" date="2024-09" db="EMBL/GenBank/DDBJ databases">
        <title>Black Yeasts Isolated from many extreme environments.</title>
        <authorList>
            <person name="Coleine C."/>
            <person name="Stajich J.E."/>
            <person name="Selbmann L."/>
        </authorList>
    </citation>
    <scope>NUCLEOTIDE SEQUENCE</scope>
    <source>
        <strain evidence="1">CCFEE 5737</strain>
    </source>
</reference>
<accession>A0ACC3DTW4</accession>
<keyword evidence="2" id="KW-1185">Reference proteome</keyword>